<dbReference type="AlphaFoldDB" id="A0A1F7S370"/>
<protein>
    <recommendedName>
        <fullName evidence="1">CheW-like domain-containing protein</fullName>
    </recommendedName>
</protein>
<dbReference type="EMBL" id="MGDD01000061">
    <property type="protein sequence ID" value="OGL47704.1"/>
    <property type="molecule type" value="Genomic_DNA"/>
</dbReference>
<reference evidence="2 3" key="1">
    <citation type="journal article" date="2016" name="Nat. Commun.">
        <title>Thousands of microbial genomes shed light on interconnected biogeochemical processes in an aquifer system.</title>
        <authorList>
            <person name="Anantharaman K."/>
            <person name="Brown C.T."/>
            <person name="Hug L.A."/>
            <person name="Sharon I."/>
            <person name="Castelle C.J."/>
            <person name="Probst A.J."/>
            <person name="Thomas B.C."/>
            <person name="Singh A."/>
            <person name="Wilkins M.J."/>
            <person name="Karaoz U."/>
            <person name="Brodie E.L."/>
            <person name="Williams K.H."/>
            <person name="Hubbard S.S."/>
            <person name="Banfield J.F."/>
        </authorList>
    </citation>
    <scope>NUCLEOTIDE SEQUENCE [LARGE SCALE GENOMIC DNA]</scope>
</reference>
<accession>A0A1F7S370</accession>
<dbReference type="Gene3D" id="2.40.50.180">
    <property type="entry name" value="CheA-289, Domain 4"/>
    <property type="match status" value="1"/>
</dbReference>
<dbReference type="Pfam" id="PF01584">
    <property type="entry name" value="CheW"/>
    <property type="match status" value="1"/>
</dbReference>
<dbReference type="SUPFAM" id="SSF50341">
    <property type="entry name" value="CheW-like"/>
    <property type="match status" value="1"/>
</dbReference>
<feature type="domain" description="CheW-like" evidence="1">
    <location>
        <begin position="1"/>
        <end position="141"/>
    </location>
</feature>
<evidence type="ECO:0000259" key="1">
    <source>
        <dbReference type="PROSITE" id="PS50851"/>
    </source>
</evidence>
<proteinExistence type="predicted"/>
<dbReference type="InterPro" id="IPR002545">
    <property type="entry name" value="CheW-lke_dom"/>
</dbReference>
<comment type="caution">
    <text evidence="2">The sequence shown here is derived from an EMBL/GenBank/DDBJ whole genome shotgun (WGS) entry which is preliminary data.</text>
</comment>
<gene>
    <name evidence="2" type="ORF">A2161_05665</name>
</gene>
<dbReference type="Gene3D" id="2.30.30.40">
    <property type="entry name" value="SH3 Domains"/>
    <property type="match status" value="1"/>
</dbReference>
<organism evidence="2 3">
    <name type="scientific">Candidatus Schekmanbacteria bacterium RBG_13_48_7</name>
    <dbReference type="NCBI Taxonomy" id="1817878"/>
    <lineage>
        <taxon>Bacteria</taxon>
        <taxon>Candidatus Schekmaniibacteriota</taxon>
    </lineage>
</organism>
<evidence type="ECO:0000313" key="2">
    <source>
        <dbReference type="EMBL" id="OGL47704.1"/>
    </source>
</evidence>
<dbReference type="InterPro" id="IPR036061">
    <property type="entry name" value="CheW-like_dom_sf"/>
</dbReference>
<name>A0A1F7S370_9BACT</name>
<dbReference type="GO" id="GO:0006935">
    <property type="term" value="P:chemotaxis"/>
    <property type="evidence" value="ECO:0007669"/>
    <property type="project" value="InterPro"/>
</dbReference>
<dbReference type="Proteomes" id="UP000179266">
    <property type="component" value="Unassembled WGS sequence"/>
</dbReference>
<evidence type="ECO:0000313" key="3">
    <source>
        <dbReference type="Proteomes" id="UP000179266"/>
    </source>
</evidence>
<dbReference type="PROSITE" id="PS50851">
    <property type="entry name" value="CHEW"/>
    <property type="match status" value="1"/>
</dbReference>
<sequence>MEENEEGIYILLRHSDFLAAFSSSILVEIVRYPQQISEDNNRIVIRNTEIGLFYFDDLLKKNHTDKPLSKSNVLILDGNNGKIGFVVDHVDEVIKLRKSLIKPIIPLIMKDNHNMFIGIASNKQKIVTVLDHKLLYKACFQKQSGLNKEVLNGA</sequence>
<dbReference type="GO" id="GO:0007165">
    <property type="term" value="P:signal transduction"/>
    <property type="evidence" value="ECO:0007669"/>
    <property type="project" value="InterPro"/>
</dbReference>